<dbReference type="KEGG" id="mgz:GCW_91912"/>
<reference evidence="2 3" key="1">
    <citation type="journal article" date="2011" name="PLoS ONE">
        <title>Core proteome of the minimal cell: comparative proteomics of three mollicute species.</title>
        <authorList>
            <person name="Fisunov G.Y."/>
            <person name="Alexeev D.G."/>
            <person name="Bazaleev N.A."/>
            <person name="Ladygina V.G."/>
            <person name="Galyamina M.A."/>
            <person name="Kondratov I.G."/>
            <person name="Zhukova N.A."/>
            <person name="Serebryakova M.V."/>
            <person name="Demina I.A."/>
            <person name="Govorun V.M."/>
        </authorList>
    </citation>
    <scope>NUCLEOTIDE SEQUENCE [LARGE SCALE GENOMIC DNA]</scope>
    <source>
        <strain evidence="2 3">S6</strain>
    </source>
</reference>
<dbReference type="EMBL" id="CP006916">
    <property type="protein sequence ID" value="AHV85431.1"/>
    <property type="molecule type" value="Genomic_DNA"/>
</dbReference>
<sequence>MIPADDANKPVLQNLQTLTQSLGDSTNEEALMMQKASADQLVSGFDKYALTKELKNGFSYKPKSLVINAYLFLFLVNLLKYKYILIFYE</sequence>
<proteinExistence type="predicted"/>
<gene>
    <name evidence="2" type="ORF">GCW_91912</name>
</gene>
<keyword evidence="1" id="KW-0812">Transmembrane</keyword>
<keyword evidence="1" id="KW-0472">Membrane</keyword>
<protein>
    <submittedName>
        <fullName evidence="2">Uncharacterized protein</fullName>
    </submittedName>
</protein>
<dbReference type="HOGENOM" id="CLU_2494545_0_0_14"/>
<evidence type="ECO:0000313" key="2">
    <source>
        <dbReference type="EMBL" id="AHV85431.1"/>
    </source>
</evidence>
<keyword evidence="1" id="KW-1133">Transmembrane helix</keyword>
<organism evidence="2 3">
    <name type="scientific">Mycoplasmoides gallisepticum S6</name>
    <dbReference type="NCBI Taxonomy" id="1006581"/>
    <lineage>
        <taxon>Bacteria</taxon>
        <taxon>Bacillati</taxon>
        <taxon>Mycoplasmatota</taxon>
        <taxon>Mycoplasmoidales</taxon>
        <taxon>Mycoplasmoidaceae</taxon>
        <taxon>Mycoplasmoides</taxon>
    </lineage>
</organism>
<accession>A0A0F6CLX9</accession>
<name>A0A0F6CLX9_MYCGL</name>
<feature type="transmembrane region" description="Helical" evidence="1">
    <location>
        <begin position="65"/>
        <end position="88"/>
    </location>
</feature>
<dbReference type="AlphaFoldDB" id="A0A0F6CLX9"/>
<dbReference type="Proteomes" id="UP000018735">
    <property type="component" value="Chromosome"/>
</dbReference>
<evidence type="ECO:0000313" key="3">
    <source>
        <dbReference type="Proteomes" id="UP000018735"/>
    </source>
</evidence>
<evidence type="ECO:0000256" key="1">
    <source>
        <dbReference type="SAM" id="Phobius"/>
    </source>
</evidence>